<gene>
    <name evidence="1" type="ORF">CELE_F37C4.8</name>
    <name evidence="1 3" type="ORF">F37C4.8</name>
</gene>
<dbReference type="Proteomes" id="UP000001940">
    <property type="component" value="Chromosome IV"/>
</dbReference>
<sequence length="23" mass="2814">MKIENKMTTGFRLFLSCRWHCVL</sequence>
<protein>
    <submittedName>
        <fullName evidence="1">YkgJ family cysteine cluster protein</fullName>
    </submittedName>
</protein>
<evidence type="ECO:0000313" key="3">
    <source>
        <dbReference type="WormBase" id="F37C4.8b"/>
    </source>
</evidence>
<accession>U4PF24</accession>
<dbReference type="ExpressionAtlas" id="U4PF24">
    <property type="expression patterns" value="baseline and differential"/>
</dbReference>
<dbReference type="Bgee" id="WBGene00018148">
    <property type="expression patterns" value="Expressed in larva and 1 other cell type or tissue"/>
</dbReference>
<name>U4PF24_CAEEL</name>
<organism evidence="1 2">
    <name type="scientific">Caenorhabditis elegans</name>
    <dbReference type="NCBI Taxonomy" id="6239"/>
    <lineage>
        <taxon>Eukaryota</taxon>
        <taxon>Metazoa</taxon>
        <taxon>Ecdysozoa</taxon>
        <taxon>Nematoda</taxon>
        <taxon>Chromadorea</taxon>
        <taxon>Rhabditida</taxon>
        <taxon>Rhabditina</taxon>
        <taxon>Rhabditomorpha</taxon>
        <taxon>Rhabditoidea</taxon>
        <taxon>Rhabditidae</taxon>
        <taxon>Peloderinae</taxon>
        <taxon>Caenorhabditis</taxon>
    </lineage>
</organism>
<dbReference type="WormBase" id="F37C4.8b">
    <property type="protein sequence ID" value="CE48663"/>
    <property type="gene ID" value="WBGene00018148"/>
</dbReference>
<dbReference type="HOGENOM" id="CLU_3423394_0_0_1"/>
<dbReference type="AGR" id="WB:WBGene00018148"/>
<evidence type="ECO:0000313" key="2">
    <source>
        <dbReference type="Proteomes" id="UP000001940"/>
    </source>
</evidence>
<dbReference type="EMBL" id="BX284604">
    <property type="protein sequence ID" value="CDH93339.1"/>
    <property type="molecule type" value="Genomic_DNA"/>
</dbReference>
<evidence type="ECO:0000313" key="1">
    <source>
        <dbReference type="EMBL" id="CDH93339.1"/>
    </source>
</evidence>
<proteinExistence type="predicted"/>
<dbReference type="AlphaFoldDB" id="U4PF24"/>
<keyword evidence="2" id="KW-1185">Reference proteome</keyword>
<reference evidence="1 2" key="1">
    <citation type="journal article" date="1998" name="Science">
        <title>Genome sequence of the nematode C. elegans: a platform for investigating biology.</title>
        <authorList>
            <consortium name="The C. elegans sequencing consortium"/>
            <person name="Sulson J.E."/>
            <person name="Waterston R."/>
        </authorList>
    </citation>
    <scope>NUCLEOTIDE SEQUENCE [LARGE SCALE GENOMIC DNA]</scope>
    <source>
        <strain evidence="1 2">Bristol N2</strain>
    </source>
</reference>
<dbReference type="OrthoDB" id="5849525at2759"/>